<dbReference type="AlphaFoldDB" id="A0AAV0QVC4"/>
<protein>
    <submittedName>
        <fullName evidence="2">Uncharacterized protein</fullName>
    </submittedName>
</protein>
<evidence type="ECO:0000256" key="1">
    <source>
        <dbReference type="SAM" id="MobiDB-lite"/>
    </source>
</evidence>
<evidence type="ECO:0000313" key="3">
    <source>
        <dbReference type="Proteomes" id="UP001154282"/>
    </source>
</evidence>
<gene>
    <name evidence="2" type="ORF">LITE_LOCUS44678</name>
</gene>
<sequence>MDQAIDYSFLVLIGQSIARGRVMARSGSRRRRGCGTTWVGKPVRSNPRPREPRSDPLLDLPTLRPASTNRQRSLIISILQAAMPFWNPITATTRWMMWKKKKKRRRSSGMQYSIGTVVCRGW</sequence>
<feature type="region of interest" description="Disordered" evidence="1">
    <location>
        <begin position="27"/>
        <end position="64"/>
    </location>
</feature>
<comment type="caution">
    <text evidence="2">The sequence shown here is derived from an EMBL/GenBank/DDBJ whole genome shotgun (WGS) entry which is preliminary data.</text>
</comment>
<name>A0AAV0QVC4_9ROSI</name>
<dbReference type="Proteomes" id="UP001154282">
    <property type="component" value="Unassembled WGS sequence"/>
</dbReference>
<dbReference type="EMBL" id="CAMGYJ010000010">
    <property type="protein sequence ID" value="CAI0548182.1"/>
    <property type="molecule type" value="Genomic_DNA"/>
</dbReference>
<keyword evidence="3" id="KW-1185">Reference proteome</keyword>
<proteinExistence type="predicted"/>
<organism evidence="2 3">
    <name type="scientific">Linum tenue</name>
    <dbReference type="NCBI Taxonomy" id="586396"/>
    <lineage>
        <taxon>Eukaryota</taxon>
        <taxon>Viridiplantae</taxon>
        <taxon>Streptophyta</taxon>
        <taxon>Embryophyta</taxon>
        <taxon>Tracheophyta</taxon>
        <taxon>Spermatophyta</taxon>
        <taxon>Magnoliopsida</taxon>
        <taxon>eudicotyledons</taxon>
        <taxon>Gunneridae</taxon>
        <taxon>Pentapetalae</taxon>
        <taxon>rosids</taxon>
        <taxon>fabids</taxon>
        <taxon>Malpighiales</taxon>
        <taxon>Linaceae</taxon>
        <taxon>Linum</taxon>
    </lineage>
</organism>
<accession>A0AAV0QVC4</accession>
<evidence type="ECO:0000313" key="2">
    <source>
        <dbReference type="EMBL" id="CAI0548182.1"/>
    </source>
</evidence>
<reference evidence="2" key="1">
    <citation type="submission" date="2022-08" db="EMBL/GenBank/DDBJ databases">
        <authorList>
            <person name="Gutierrez-Valencia J."/>
        </authorList>
    </citation>
    <scope>NUCLEOTIDE SEQUENCE</scope>
</reference>